<sequence>MSKKRILSGMRPTGKLHLGHLAGALSNWIRFQEEYDCFYEIADLHALTTDYQNPSGIRDNIREMLLDFLAFGLDPEKATIFIQSKVPEISEMHLLLSMITPLGWLERCPTYKEQLAQLADREITNYGFLGYPVLQTADIISFKAVRVPVGEDQVPHLELAREIVRRFNFLYGELFPEPEAILTVNPKLLGTDGRKMSKSYGNAILLADTPEEIRQKTATMFTDPLRPYRKDPGHPDACPVFGLLQMYRPEESAAVRPACTSAQLGCSDCKKKLTEILLEFLSPYQRKREELAREPGRLQEILDRGNRRAREIVNDVLAEAKTKMGLYGY</sequence>
<dbReference type="PANTHER" id="PTHR43766">
    <property type="entry name" value="TRYPTOPHAN--TRNA LIGASE, MITOCHONDRIAL"/>
    <property type="match status" value="1"/>
</dbReference>
<proteinExistence type="inferred from homology"/>
<keyword evidence="8" id="KW-0963">Cytoplasm</keyword>
<dbReference type="AlphaFoldDB" id="A0A1V5MBL6"/>
<dbReference type="GO" id="GO:0005829">
    <property type="term" value="C:cytosol"/>
    <property type="evidence" value="ECO:0007669"/>
    <property type="project" value="TreeGrafter"/>
</dbReference>
<keyword evidence="6 8" id="KW-0030">Aminoacyl-tRNA synthetase</keyword>
<name>A0A1V5MBL6_UNCT6</name>
<dbReference type="GO" id="GO:0004830">
    <property type="term" value="F:tryptophan-tRNA ligase activity"/>
    <property type="evidence" value="ECO:0007669"/>
    <property type="project" value="UniProtKB-UniRule"/>
</dbReference>
<dbReference type="Gene3D" id="1.10.240.10">
    <property type="entry name" value="Tyrosyl-Transfer RNA Synthetase"/>
    <property type="match status" value="1"/>
</dbReference>
<evidence type="ECO:0000313" key="10">
    <source>
        <dbReference type="EMBL" id="OPZ90201.1"/>
    </source>
</evidence>
<dbReference type="InterPro" id="IPR050203">
    <property type="entry name" value="Trp-tRNA_synthetase"/>
</dbReference>
<feature type="binding site" evidence="8">
    <location>
        <position position="138"/>
    </location>
    <ligand>
        <name>L-tryptophan</name>
        <dbReference type="ChEBI" id="CHEBI:57912"/>
    </ligand>
</feature>
<evidence type="ECO:0000256" key="9">
    <source>
        <dbReference type="RuleBase" id="RU363036"/>
    </source>
</evidence>
<comment type="caution">
    <text evidence="10">The sequence shown here is derived from an EMBL/GenBank/DDBJ whole genome shotgun (WGS) entry which is preliminary data.</text>
</comment>
<comment type="similarity">
    <text evidence="1 8 9">Belongs to the class-I aminoacyl-tRNA synthetase family.</text>
</comment>
<dbReference type="NCBIfam" id="TIGR00233">
    <property type="entry name" value="trpS"/>
    <property type="match status" value="1"/>
</dbReference>
<feature type="binding site" evidence="8">
    <location>
        <position position="188"/>
    </location>
    <ligand>
        <name>ATP</name>
        <dbReference type="ChEBI" id="CHEBI:30616"/>
    </ligand>
</feature>
<dbReference type="GO" id="GO:0005524">
    <property type="term" value="F:ATP binding"/>
    <property type="evidence" value="ECO:0007669"/>
    <property type="project" value="UniProtKB-UniRule"/>
</dbReference>
<evidence type="ECO:0000256" key="2">
    <source>
        <dbReference type="ARBA" id="ARBA00022598"/>
    </source>
</evidence>
<keyword evidence="4 8" id="KW-0067">ATP-binding</keyword>
<reference evidence="10 11" key="1">
    <citation type="submission" date="2017-02" db="EMBL/GenBank/DDBJ databases">
        <title>Delving into the versatile metabolic prowess of the omnipresent phylum Bacteroidetes.</title>
        <authorList>
            <person name="Nobu M.K."/>
            <person name="Mei R."/>
            <person name="Narihiro T."/>
            <person name="Kuroda K."/>
            <person name="Liu W.-T."/>
        </authorList>
    </citation>
    <scope>NUCLEOTIDE SEQUENCE [LARGE SCALE GENOMIC DNA]</scope>
    <source>
        <strain evidence="10">ADurb.Bin417</strain>
    </source>
</reference>
<dbReference type="Pfam" id="PF00579">
    <property type="entry name" value="tRNA-synt_1b"/>
    <property type="match status" value="1"/>
</dbReference>
<feature type="binding site" evidence="8">
    <location>
        <begin position="195"/>
        <end position="199"/>
    </location>
    <ligand>
        <name>ATP</name>
        <dbReference type="ChEBI" id="CHEBI:30616"/>
    </ligand>
</feature>
<feature type="binding site" evidence="8">
    <location>
        <begin position="11"/>
        <end position="13"/>
    </location>
    <ligand>
        <name>ATP</name>
        <dbReference type="ChEBI" id="CHEBI:30616"/>
    </ligand>
</feature>
<comment type="function">
    <text evidence="8">Catalyzes the attachment of tryptophan to tRNA(Trp).</text>
</comment>
<comment type="catalytic activity">
    <reaction evidence="7 8">
        <text>tRNA(Trp) + L-tryptophan + ATP = L-tryptophyl-tRNA(Trp) + AMP + diphosphate + H(+)</text>
        <dbReference type="Rhea" id="RHEA:24080"/>
        <dbReference type="Rhea" id="RHEA-COMP:9671"/>
        <dbReference type="Rhea" id="RHEA-COMP:9705"/>
        <dbReference type="ChEBI" id="CHEBI:15378"/>
        <dbReference type="ChEBI" id="CHEBI:30616"/>
        <dbReference type="ChEBI" id="CHEBI:33019"/>
        <dbReference type="ChEBI" id="CHEBI:57912"/>
        <dbReference type="ChEBI" id="CHEBI:78442"/>
        <dbReference type="ChEBI" id="CHEBI:78535"/>
        <dbReference type="ChEBI" id="CHEBI:456215"/>
        <dbReference type="EC" id="6.1.1.2"/>
    </reaction>
</comment>
<gene>
    <name evidence="8 10" type="primary">trpS</name>
    <name evidence="10" type="ORF">BWY73_01366</name>
</gene>
<keyword evidence="5 8" id="KW-0648">Protein biosynthesis</keyword>
<evidence type="ECO:0000313" key="11">
    <source>
        <dbReference type="Proteomes" id="UP000485484"/>
    </source>
</evidence>
<evidence type="ECO:0000256" key="4">
    <source>
        <dbReference type="ARBA" id="ARBA00022840"/>
    </source>
</evidence>
<dbReference type="EMBL" id="MWAK01000284">
    <property type="protein sequence ID" value="OPZ90201.1"/>
    <property type="molecule type" value="Genomic_DNA"/>
</dbReference>
<dbReference type="PANTHER" id="PTHR43766:SF1">
    <property type="entry name" value="TRYPTOPHAN--TRNA LIGASE, MITOCHONDRIAL"/>
    <property type="match status" value="1"/>
</dbReference>
<evidence type="ECO:0000256" key="8">
    <source>
        <dbReference type="HAMAP-Rule" id="MF_00140"/>
    </source>
</evidence>
<evidence type="ECO:0000256" key="1">
    <source>
        <dbReference type="ARBA" id="ARBA00005594"/>
    </source>
</evidence>
<dbReference type="FunFam" id="1.10.240.10:FF:000005">
    <property type="entry name" value="Tryptophan--tRNA ligase"/>
    <property type="match status" value="1"/>
</dbReference>
<evidence type="ECO:0000256" key="5">
    <source>
        <dbReference type="ARBA" id="ARBA00022917"/>
    </source>
</evidence>
<dbReference type="InterPro" id="IPR024109">
    <property type="entry name" value="Trp-tRNA-ligase_bac-type"/>
</dbReference>
<comment type="subcellular location">
    <subcellularLocation>
        <location evidence="8">Cytoplasm</location>
    </subcellularLocation>
</comment>
<dbReference type="Proteomes" id="UP000485484">
    <property type="component" value="Unassembled WGS sequence"/>
</dbReference>
<dbReference type="CDD" id="cd00806">
    <property type="entry name" value="TrpRS_core"/>
    <property type="match status" value="1"/>
</dbReference>
<dbReference type="EC" id="6.1.1.2" evidence="8"/>
<feature type="short sequence motif" description="'KMSKS' region" evidence="8">
    <location>
        <begin position="195"/>
        <end position="199"/>
    </location>
</feature>
<feature type="binding site" evidence="8">
    <location>
        <begin position="19"/>
        <end position="20"/>
    </location>
    <ligand>
        <name>ATP</name>
        <dbReference type="ChEBI" id="CHEBI:30616"/>
    </ligand>
</feature>
<keyword evidence="2 8" id="KW-0436">Ligase</keyword>
<dbReference type="InterPro" id="IPR001412">
    <property type="entry name" value="aa-tRNA-synth_I_CS"/>
</dbReference>
<evidence type="ECO:0000256" key="7">
    <source>
        <dbReference type="ARBA" id="ARBA00049929"/>
    </source>
</evidence>
<evidence type="ECO:0000256" key="3">
    <source>
        <dbReference type="ARBA" id="ARBA00022741"/>
    </source>
</evidence>
<keyword evidence="3 8" id="KW-0547">Nucleotide-binding</keyword>
<dbReference type="HAMAP" id="MF_00140_B">
    <property type="entry name" value="Trp_tRNA_synth_B"/>
    <property type="match status" value="1"/>
</dbReference>
<dbReference type="GO" id="GO:0006436">
    <property type="term" value="P:tryptophanyl-tRNA aminoacylation"/>
    <property type="evidence" value="ECO:0007669"/>
    <property type="project" value="UniProtKB-UniRule"/>
</dbReference>
<dbReference type="PROSITE" id="PS00178">
    <property type="entry name" value="AA_TRNA_LIGASE_I"/>
    <property type="match status" value="1"/>
</dbReference>
<comment type="subunit">
    <text evidence="8">Homodimer.</text>
</comment>
<feature type="binding site" evidence="8">
    <location>
        <begin position="150"/>
        <end position="152"/>
    </location>
    <ligand>
        <name>ATP</name>
        <dbReference type="ChEBI" id="CHEBI:30616"/>
    </ligand>
</feature>
<dbReference type="InterPro" id="IPR002305">
    <property type="entry name" value="aa-tRNA-synth_Ic"/>
</dbReference>
<dbReference type="PRINTS" id="PR01039">
    <property type="entry name" value="TRNASYNTHTRP"/>
</dbReference>
<dbReference type="Gene3D" id="3.40.50.620">
    <property type="entry name" value="HUPs"/>
    <property type="match status" value="1"/>
</dbReference>
<dbReference type="InterPro" id="IPR014729">
    <property type="entry name" value="Rossmann-like_a/b/a_fold"/>
</dbReference>
<evidence type="ECO:0000256" key="6">
    <source>
        <dbReference type="ARBA" id="ARBA00023146"/>
    </source>
</evidence>
<protein>
    <recommendedName>
        <fullName evidence="8">Tryptophan--tRNA ligase</fullName>
        <ecNumber evidence="8">6.1.1.2</ecNumber>
    </recommendedName>
    <alternativeName>
        <fullName evidence="8">Tryptophanyl-tRNA synthetase</fullName>
        <shortName evidence="8">TrpRS</shortName>
    </alternativeName>
</protein>
<accession>A0A1V5MBL6</accession>
<organism evidence="10 11">
    <name type="scientific">candidate division TA06 bacterium ADurb.Bin417</name>
    <dbReference type="NCBI Taxonomy" id="1852828"/>
    <lineage>
        <taxon>Bacteria</taxon>
        <taxon>Bacteria division TA06</taxon>
    </lineage>
</organism>
<feature type="short sequence motif" description="'HIGH' region" evidence="8">
    <location>
        <begin position="12"/>
        <end position="20"/>
    </location>
</feature>
<dbReference type="SUPFAM" id="SSF52374">
    <property type="entry name" value="Nucleotidylyl transferase"/>
    <property type="match status" value="1"/>
</dbReference>
<dbReference type="InterPro" id="IPR002306">
    <property type="entry name" value="Trp-tRNA-ligase"/>
</dbReference>